<dbReference type="PANTHER" id="PTHR33199:SF15">
    <property type="entry name" value="MACPF DOMAIN-CONTAINING PROTEIN CAD1-LIKE"/>
    <property type="match status" value="1"/>
</dbReference>
<sequence>MEENAFLHTIENAIQAIGRGFDVNYDTRLLYCKEVFGSRLVEIDEECRDLRVHERLCVPDVSRDIKCYSEAGGRETTGPYSFSEVWLIF</sequence>
<dbReference type="GO" id="GO:0009626">
    <property type="term" value="P:plant-type hypersensitive response"/>
    <property type="evidence" value="ECO:0007669"/>
    <property type="project" value="TreeGrafter"/>
</dbReference>
<organism evidence="1 2">
    <name type="scientific">Carex littledalei</name>
    <dbReference type="NCBI Taxonomy" id="544730"/>
    <lineage>
        <taxon>Eukaryota</taxon>
        <taxon>Viridiplantae</taxon>
        <taxon>Streptophyta</taxon>
        <taxon>Embryophyta</taxon>
        <taxon>Tracheophyta</taxon>
        <taxon>Spermatophyta</taxon>
        <taxon>Magnoliopsida</taxon>
        <taxon>Liliopsida</taxon>
        <taxon>Poales</taxon>
        <taxon>Cyperaceae</taxon>
        <taxon>Cyperoideae</taxon>
        <taxon>Cariceae</taxon>
        <taxon>Carex</taxon>
        <taxon>Carex subgen. Euthyceras</taxon>
    </lineage>
</organism>
<reference evidence="1" key="1">
    <citation type="submission" date="2020-01" db="EMBL/GenBank/DDBJ databases">
        <title>Genome sequence of Kobresia littledalei, the first chromosome-level genome in the family Cyperaceae.</title>
        <authorList>
            <person name="Qu G."/>
        </authorList>
    </citation>
    <scope>NUCLEOTIDE SEQUENCE</scope>
    <source>
        <strain evidence="1">C.B.Clarke</strain>
        <tissue evidence="1">Leaf</tissue>
    </source>
</reference>
<evidence type="ECO:0000313" key="1">
    <source>
        <dbReference type="EMBL" id="KAF3327368.1"/>
    </source>
</evidence>
<dbReference type="AlphaFoldDB" id="A0A833QYW2"/>
<dbReference type="EMBL" id="SWLB01000017">
    <property type="protein sequence ID" value="KAF3327368.1"/>
    <property type="molecule type" value="Genomic_DNA"/>
</dbReference>
<dbReference type="GO" id="GO:2000031">
    <property type="term" value="P:regulation of salicylic acid mediated signaling pathway"/>
    <property type="evidence" value="ECO:0007669"/>
    <property type="project" value="InterPro"/>
</dbReference>
<name>A0A833QYW2_9POAL</name>
<protein>
    <submittedName>
        <fullName evidence="1">MACPF domain-containing protein CAD1-like protein</fullName>
    </submittedName>
</protein>
<proteinExistence type="predicted"/>
<dbReference type="OrthoDB" id="1366754at2759"/>
<evidence type="ECO:0000313" key="2">
    <source>
        <dbReference type="Proteomes" id="UP000623129"/>
    </source>
</evidence>
<dbReference type="PANTHER" id="PTHR33199">
    <property type="entry name" value="MACPF DOMAIN-CONTAINING PROTEIN CAD1"/>
    <property type="match status" value="1"/>
</dbReference>
<dbReference type="InterPro" id="IPR044663">
    <property type="entry name" value="CAD1/NSL1-like"/>
</dbReference>
<accession>A0A833QYW2</accession>
<gene>
    <name evidence="1" type="ORF">FCM35_KLT07486</name>
</gene>
<keyword evidence="2" id="KW-1185">Reference proteome</keyword>
<comment type="caution">
    <text evidence="1">The sequence shown here is derived from an EMBL/GenBank/DDBJ whole genome shotgun (WGS) entry which is preliminary data.</text>
</comment>
<dbReference type="Proteomes" id="UP000623129">
    <property type="component" value="Unassembled WGS sequence"/>
</dbReference>
<dbReference type="GO" id="GO:0005886">
    <property type="term" value="C:plasma membrane"/>
    <property type="evidence" value="ECO:0007669"/>
    <property type="project" value="TreeGrafter"/>
</dbReference>